<dbReference type="STRING" id="882082.SaccyDRAFT_0436"/>
<feature type="transmembrane region" description="Helical" evidence="1">
    <location>
        <begin position="162"/>
        <end position="183"/>
    </location>
</feature>
<evidence type="ECO:0000256" key="1">
    <source>
        <dbReference type="SAM" id="Phobius"/>
    </source>
</evidence>
<protein>
    <recommendedName>
        <fullName evidence="4">ABC-2 family transporter protein</fullName>
    </recommendedName>
</protein>
<dbReference type="Proteomes" id="UP000002791">
    <property type="component" value="Chromosome"/>
</dbReference>
<keyword evidence="1" id="KW-0812">Transmembrane</keyword>
<evidence type="ECO:0000313" key="2">
    <source>
        <dbReference type="EMBL" id="EHR59367.1"/>
    </source>
</evidence>
<keyword evidence="1" id="KW-1133">Transmembrane helix</keyword>
<feature type="transmembrane region" description="Helical" evidence="1">
    <location>
        <begin position="190"/>
        <end position="208"/>
    </location>
</feature>
<dbReference type="RefSeq" id="WP_005453158.1">
    <property type="nucleotide sequence ID" value="NZ_CM001440.1"/>
</dbReference>
<accession>H5XFJ9</accession>
<feature type="transmembrane region" description="Helical" evidence="1">
    <location>
        <begin position="73"/>
        <end position="94"/>
    </location>
</feature>
<feature type="transmembrane region" description="Helical" evidence="1">
    <location>
        <begin position="12"/>
        <end position="32"/>
    </location>
</feature>
<proteinExistence type="predicted"/>
<dbReference type="EMBL" id="CM001440">
    <property type="protein sequence ID" value="EHR59367.1"/>
    <property type="molecule type" value="Genomic_DNA"/>
</dbReference>
<sequence length="313" mass="33630">MTWVAWRQHRLSLLVVFALVLVTAAVMLWFRIAALDHLAAAGIEGCVRVEGERCPQGAMASFADAFEGYARNFPMVLLGLPALLGMFTGAPLFARDFEQGTHILGLTQSISRLRWWSVKVAVVGLPTVASMFALGLFSAWAFDPLYYVTRGSLLTPAFETQGPVLGAYTALAFAIGTTAGLVLRNTVGAMALTLVLYLVLMVGVGVAARSHYAEPAHVTASAERETSPVPDDAWRLGSVYYDEQGAVVPFNPSACQDGDTSATCLTRQGVVEQRTAFHPADRFWLFQGVESAIHLVVGAALLGVGLWRVGRIA</sequence>
<dbReference type="HOGENOM" id="CLU_066229_0_0_11"/>
<evidence type="ECO:0008006" key="4">
    <source>
        <dbReference type="Google" id="ProtNLM"/>
    </source>
</evidence>
<reference evidence="2 3" key="1">
    <citation type="submission" date="2011-11" db="EMBL/GenBank/DDBJ databases">
        <title>The Noncontiguous Finished sequence of Saccharomonospora cyanea NA-134.</title>
        <authorList>
            <consortium name="US DOE Joint Genome Institute"/>
            <person name="Lucas S."/>
            <person name="Han J."/>
            <person name="Lapidus A."/>
            <person name="Cheng J.-F."/>
            <person name="Goodwin L."/>
            <person name="Pitluck S."/>
            <person name="Peters L."/>
            <person name="Ovchinnikova G."/>
            <person name="Lu M."/>
            <person name="Detter J.C."/>
            <person name="Han C."/>
            <person name="Tapia R."/>
            <person name="Land M."/>
            <person name="Hauser L."/>
            <person name="Kyrpides N."/>
            <person name="Ivanova N."/>
            <person name="Pagani I."/>
            <person name="Brambilla E.-M."/>
            <person name="Klenk H.-P."/>
            <person name="Woyke T."/>
        </authorList>
    </citation>
    <scope>NUCLEOTIDE SEQUENCE [LARGE SCALE GENOMIC DNA]</scope>
    <source>
        <strain evidence="2 3">NA-134</strain>
    </source>
</reference>
<keyword evidence="3" id="KW-1185">Reference proteome</keyword>
<feature type="transmembrane region" description="Helical" evidence="1">
    <location>
        <begin position="292"/>
        <end position="310"/>
    </location>
</feature>
<evidence type="ECO:0000313" key="3">
    <source>
        <dbReference type="Proteomes" id="UP000002791"/>
    </source>
</evidence>
<keyword evidence="1" id="KW-0472">Membrane</keyword>
<dbReference type="OrthoDB" id="3579673at2"/>
<name>H5XFJ9_9PSEU</name>
<organism evidence="2 3">
    <name type="scientific">Saccharomonospora cyanea NA-134</name>
    <dbReference type="NCBI Taxonomy" id="882082"/>
    <lineage>
        <taxon>Bacteria</taxon>
        <taxon>Bacillati</taxon>
        <taxon>Actinomycetota</taxon>
        <taxon>Actinomycetes</taxon>
        <taxon>Pseudonocardiales</taxon>
        <taxon>Pseudonocardiaceae</taxon>
        <taxon>Saccharomonospora</taxon>
    </lineage>
</organism>
<feature type="transmembrane region" description="Helical" evidence="1">
    <location>
        <begin position="115"/>
        <end position="142"/>
    </location>
</feature>
<dbReference type="AlphaFoldDB" id="H5XFJ9"/>
<dbReference type="eggNOG" id="COG1277">
    <property type="taxonomic scope" value="Bacteria"/>
</dbReference>
<gene>
    <name evidence="2" type="ORF">SaccyDRAFT_0436</name>
</gene>